<dbReference type="AlphaFoldDB" id="A0AAW2Y421"/>
<reference evidence="4" key="2">
    <citation type="journal article" date="2024" name="Plant">
        <title>Genomic evolution and insights into agronomic trait innovations of Sesamum species.</title>
        <authorList>
            <person name="Miao H."/>
            <person name="Wang L."/>
            <person name="Qu L."/>
            <person name="Liu H."/>
            <person name="Sun Y."/>
            <person name="Le M."/>
            <person name="Wang Q."/>
            <person name="Wei S."/>
            <person name="Zheng Y."/>
            <person name="Lin W."/>
            <person name="Duan Y."/>
            <person name="Cao H."/>
            <person name="Xiong S."/>
            <person name="Wang X."/>
            <person name="Wei L."/>
            <person name="Li C."/>
            <person name="Ma Q."/>
            <person name="Ju M."/>
            <person name="Zhao R."/>
            <person name="Li G."/>
            <person name="Mu C."/>
            <person name="Tian Q."/>
            <person name="Mei H."/>
            <person name="Zhang T."/>
            <person name="Gao T."/>
            <person name="Zhang H."/>
        </authorList>
    </citation>
    <scope>NUCLEOTIDE SEQUENCE</scope>
    <source>
        <strain evidence="4">KEN1</strain>
    </source>
</reference>
<dbReference type="PANTHER" id="PTHR22814">
    <property type="entry name" value="COPPER TRANSPORT PROTEIN ATOX1-RELATED"/>
    <property type="match status" value="1"/>
</dbReference>
<dbReference type="PROSITE" id="PS50846">
    <property type="entry name" value="HMA_2"/>
    <property type="match status" value="1"/>
</dbReference>
<dbReference type="GO" id="GO:0016020">
    <property type="term" value="C:membrane"/>
    <property type="evidence" value="ECO:0007669"/>
    <property type="project" value="UniProtKB-SubCell"/>
</dbReference>
<dbReference type="InterPro" id="IPR006121">
    <property type="entry name" value="HMA_dom"/>
</dbReference>
<dbReference type="GO" id="GO:0009626">
    <property type="term" value="P:plant-type hypersensitive response"/>
    <property type="evidence" value="ECO:0007669"/>
    <property type="project" value="UniProtKB-KW"/>
</dbReference>
<dbReference type="EMBL" id="JACGWN010000002">
    <property type="protein sequence ID" value="KAL0460469.1"/>
    <property type="molecule type" value="Genomic_DNA"/>
</dbReference>
<dbReference type="GO" id="GO:0046872">
    <property type="term" value="F:metal ion binding"/>
    <property type="evidence" value="ECO:0007669"/>
    <property type="project" value="UniProtKB-KW"/>
</dbReference>
<comment type="subcellular location">
    <subcellularLocation>
        <location evidence="1">Membrane</location>
        <topology evidence="1">Peripheral membrane protein</topology>
    </subcellularLocation>
</comment>
<dbReference type="Gene3D" id="3.30.70.100">
    <property type="match status" value="1"/>
</dbReference>
<protein>
    <submittedName>
        <fullName evidence="4">Heavy metal-associated isoprenylated plant protein 45</fullName>
    </submittedName>
</protein>
<gene>
    <name evidence="4" type="ORF">Slati_0674100</name>
</gene>
<dbReference type="CDD" id="cd00371">
    <property type="entry name" value="HMA"/>
    <property type="match status" value="1"/>
</dbReference>
<dbReference type="SUPFAM" id="SSF55008">
    <property type="entry name" value="HMA, heavy metal-associated domain"/>
    <property type="match status" value="1"/>
</dbReference>
<organism evidence="4">
    <name type="scientific">Sesamum latifolium</name>
    <dbReference type="NCBI Taxonomy" id="2727402"/>
    <lineage>
        <taxon>Eukaryota</taxon>
        <taxon>Viridiplantae</taxon>
        <taxon>Streptophyta</taxon>
        <taxon>Embryophyta</taxon>
        <taxon>Tracheophyta</taxon>
        <taxon>Spermatophyta</taxon>
        <taxon>Magnoliopsida</taxon>
        <taxon>eudicotyledons</taxon>
        <taxon>Gunneridae</taxon>
        <taxon>Pentapetalae</taxon>
        <taxon>asterids</taxon>
        <taxon>lamiids</taxon>
        <taxon>Lamiales</taxon>
        <taxon>Pedaliaceae</taxon>
        <taxon>Sesamum</taxon>
    </lineage>
</organism>
<accession>A0AAW2Y421</accession>
<keyword evidence="2" id="KW-0479">Metal-binding</keyword>
<dbReference type="Pfam" id="PF00403">
    <property type="entry name" value="HMA"/>
    <property type="match status" value="1"/>
</dbReference>
<comment type="caution">
    <text evidence="4">The sequence shown here is derived from an EMBL/GenBank/DDBJ whole genome shotgun (WGS) entry which is preliminary data.</text>
</comment>
<evidence type="ECO:0000256" key="2">
    <source>
        <dbReference type="ARBA" id="ARBA00022723"/>
    </source>
</evidence>
<evidence type="ECO:0000313" key="4">
    <source>
        <dbReference type="EMBL" id="KAL0460469.1"/>
    </source>
</evidence>
<name>A0AAW2Y421_9LAMI</name>
<sequence length="91" mass="10545">MLVEQRSNGNESLQFYIDTVDIKAEMHCDGCMAKMRKTVKKLRGVKPVKFNTNQGRLTVNGYFDPDEVLEIVKKTSKEAEFWADIPYDRVE</sequence>
<evidence type="ECO:0000259" key="3">
    <source>
        <dbReference type="PROSITE" id="PS50846"/>
    </source>
</evidence>
<feature type="domain" description="HMA" evidence="3">
    <location>
        <begin position="17"/>
        <end position="80"/>
    </location>
</feature>
<dbReference type="InterPro" id="IPR036163">
    <property type="entry name" value="HMA_dom_sf"/>
</dbReference>
<dbReference type="PANTHER" id="PTHR22814:SF356">
    <property type="entry name" value="HEAVY METAL-ASSOCIATED ISOPRENYLATED PLANT PROTEIN 20"/>
    <property type="match status" value="1"/>
</dbReference>
<evidence type="ECO:0000256" key="1">
    <source>
        <dbReference type="ARBA" id="ARBA00004170"/>
    </source>
</evidence>
<reference evidence="4" key="1">
    <citation type="submission" date="2020-06" db="EMBL/GenBank/DDBJ databases">
        <authorList>
            <person name="Li T."/>
            <person name="Hu X."/>
            <person name="Zhang T."/>
            <person name="Song X."/>
            <person name="Zhang H."/>
            <person name="Dai N."/>
            <person name="Sheng W."/>
            <person name="Hou X."/>
            <person name="Wei L."/>
        </authorList>
    </citation>
    <scope>NUCLEOTIDE SEQUENCE</scope>
    <source>
        <strain evidence="4">KEN1</strain>
        <tissue evidence="4">Leaf</tissue>
    </source>
</reference>
<proteinExistence type="predicted"/>